<evidence type="ECO:0000313" key="8">
    <source>
        <dbReference type="Proteomes" id="UP000039021"/>
    </source>
</evidence>
<dbReference type="Proteomes" id="UP000039217">
    <property type="component" value="Unassembled WGS sequence"/>
</dbReference>
<evidence type="ECO:0000313" key="13">
    <source>
        <dbReference type="Proteomes" id="UP000050164"/>
    </source>
</evidence>
<organism evidence="2 11">
    <name type="scientific">Mycobacterium tuberculosis</name>
    <dbReference type="NCBI Taxonomy" id="1773"/>
    <lineage>
        <taxon>Bacteria</taxon>
        <taxon>Bacillati</taxon>
        <taxon>Actinomycetota</taxon>
        <taxon>Actinomycetes</taxon>
        <taxon>Mycobacteriales</taxon>
        <taxon>Mycobacteriaceae</taxon>
        <taxon>Mycobacterium</taxon>
        <taxon>Mycobacterium tuberculosis complex</taxon>
    </lineage>
</organism>
<dbReference type="Proteomes" id="UP000050164">
    <property type="component" value="Unassembled WGS sequence"/>
</dbReference>
<proteinExistence type="predicted"/>
<reference evidence="7" key="2">
    <citation type="submission" date="2015-03" db="EMBL/GenBank/DDBJ databases">
        <authorList>
            <consortium name="Pathogen Informatics"/>
            <person name="Murphy D."/>
        </authorList>
    </citation>
    <scope>NUCLEOTIDE SEQUENCE</scope>
    <source>
        <strain evidence="7">N09902308</strain>
    </source>
</reference>
<dbReference type="EMBL" id="CSAD01001341">
    <property type="protein sequence ID" value="COX07643.1"/>
    <property type="molecule type" value="Genomic_DNA"/>
</dbReference>
<dbReference type="Proteomes" id="UP000039021">
    <property type="component" value="Unassembled WGS sequence"/>
</dbReference>
<evidence type="ECO:0000313" key="12">
    <source>
        <dbReference type="Proteomes" id="UP000048600"/>
    </source>
</evidence>
<evidence type="ECO:0000313" key="10">
    <source>
        <dbReference type="Proteomes" id="UP000045842"/>
    </source>
</evidence>
<protein>
    <submittedName>
        <fullName evidence="2">Uncharacterized protein</fullName>
    </submittedName>
</protein>
<dbReference type="EMBL" id="CFOE01000210">
    <property type="protein sequence ID" value="CFE39486.1"/>
    <property type="molecule type" value="Genomic_DNA"/>
</dbReference>
<feature type="compositionally biased region" description="Polar residues" evidence="1">
    <location>
        <begin position="13"/>
        <end position="23"/>
    </location>
</feature>
<sequence>MSRAGETHLPNVSMATLASSSADPVTPCTKSPSTPPTMSPLPSEDQVCPVKPSALPRSVSQGGSLVKIPLSPNNALGMSVSACAFAAPLTACPTDAAWLASPAGLMVCAAGLNGDNCVAAADAPA</sequence>
<dbReference type="Proteomes" id="UP000048600">
    <property type="component" value="Unassembled WGS sequence"/>
</dbReference>
<dbReference type="AlphaFoldDB" id="A0A654T8R4"/>
<accession>A0A654T8R4</accession>
<dbReference type="Proteomes" id="UP000045842">
    <property type="component" value="Unassembled WGS sequence"/>
</dbReference>
<evidence type="ECO:0000313" key="2">
    <source>
        <dbReference type="EMBL" id="CFE39486.1"/>
    </source>
</evidence>
<evidence type="ECO:0000313" key="9">
    <source>
        <dbReference type="Proteomes" id="UP000039217"/>
    </source>
</evidence>
<reference evidence="8 9" key="1">
    <citation type="submission" date="2015-03" db="EMBL/GenBank/DDBJ databases">
        <authorList>
            <consortium name="Pathogen Informatics"/>
        </authorList>
    </citation>
    <scope>NUCLEOTIDE SEQUENCE [LARGE SCALE GENOMIC DNA]</scope>
    <source>
        <strain evidence="3 13">Bir 185</strain>
        <strain evidence="4 9">D00501624</strain>
        <strain evidence="5 10">G09801536</strain>
        <strain evidence="2 11">G09901357</strain>
        <strain evidence="8">N09902308</strain>
        <strain evidence="6 12">P00601463</strain>
    </source>
</reference>
<evidence type="ECO:0000313" key="6">
    <source>
        <dbReference type="EMBL" id="COX67548.1"/>
    </source>
</evidence>
<evidence type="ECO:0000313" key="4">
    <source>
        <dbReference type="EMBL" id="CNX10683.1"/>
    </source>
</evidence>
<evidence type="ECO:0000313" key="5">
    <source>
        <dbReference type="EMBL" id="COX07643.1"/>
    </source>
</evidence>
<name>A0A654T8R4_MYCTX</name>
<dbReference type="EMBL" id="CQQC01002707">
    <property type="protein sequence ID" value="CNX10683.1"/>
    <property type="molecule type" value="Genomic_DNA"/>
</dbReference>
<evidence type="ECO:0000313" key="3">
    <source>
        <dbReference type="EMBL" id="CKT90032.1"/>
    </source>
</evidence>
<gene>
    <name evidence="4" type="ORF">ERS007661_04465</name>
    <name evidence="5" type="ORF">ERS007679_04631</name>
    <name evidence="2" type="ORF">ERS007681_01866</name>
    <name evidence="7" type="ORF">ERS007739_04273</name>
    <name evidence="6" type="ORF">ERS007741_04642</name>
    <name evidence="3" type="ORF">ERS027659_04918</name>
</gene>
<feature type="region of interest" description="Disordered" evidence="1">
    <location>
        <begin position="1"/>
        <end position="63"/>
    </location>
</feature>
<dbReference type="EMBL" id="CHKL01001092">
    <property type="protein sequence ID" value="COX67548.1"/>
    <property type="molecule type" value="Genomic_DNA"/>
</dbReference>
<evidence type="ECO:0000313" key="11">
    <source>
        <dbReference type="Proteomes" id="UP000048289"/>
    </source>
</evidence>
<dbReference type="EMBL" id="CSBK01002554">
    <property type="protein sequence ID" value="COZ95043.1"/>
    <property type="molecule type" value="Genomic_DNA"/>
</dbReference>
<dbReference type="EMBL" id="CNFT01002047">
    <property type="protein sequence ID" value="CKT90032.1"/>
    <property type="molecule type" value="Genomic_DNA"/>
</dbReference>
<evidence type="ECO:0000256" key="1">
    <source>
        <dbReference type="SAM" id="MobiDB-lite"/>
    </source>
</evidence>
<dbReference type="Proteomes" id="UP000048289">
    <property type="component" value="Unassembled WGS sequence"/>
</dbReference>
<evidence type="ECO:0000313" key="7">
    <source>
        <dbReference type="EMBL" id="COZ95043.1"/>
    </source>
</evidence>